<evidence type="ECO:0000256" key="1">
    <source>
        <dbReference type="SAM" id="MobiDB-lite"/>
    </source>
</evidence>
<accession>A0A7J6SME5</accession>
<gene>
    <name evidence="2" type="ORF">FOZ62_010754</name>
</gene>
<dbReference type="Proteomes" id="UP000574390">
    <property type="component" value="Unassembled WGS sequence"/>
</dbReference>
<comment type="caution">
    <text evidence="2">The sequence shown here is derived from an EMBL/GenBank/DDBJ whole genome shotgun (WGS) entry which is preliminary data.</text>
</comment>
<feature type="region of interest" description="Disordered" evidence="1">
    <location>
        <begin position="23"/>
        <end position="46"/>
    </location>
</feature>
<protein>
    <recommendedName>
        <fullName evidence="4">Protein kinase domain-containing protein</fullName>
    </recommendedName>
</protein>
<organism evidence="2 3">
    <name type="scientific">Perkinsus olseni</name>
    <name type="common">Perkinsus atlanticus</name>
    <dbReference type="NCBI Taxonomy" id="32597"/>
    <lineage>
        <taxon>Eukaryota</taxon>
        <taxon>Sar</taxon>
        <taxon>Alveolata</taxon>
        <taxon>Perkinsozoa</taxon>
        <taxon>Perkinsea</taxon>
        <taxon>Perkinsida</taxon>
        <taxon>Perkinsidae</taxon>
        <taxon>Perkinsus</taxon>
    </lineage>
</organism>
<name>A0A7J6SME5_PEROL</name>
<proteinExistence type="predicted"/>
<evidence type="ECO:0008006" key="4">
    <source>
        <dbReference type="Google" id="ProtNLM"/>
    </source>
</evidence>
<feature type="non-terminal residue" evidence="2">
    <location>
        <position position="260"/>
    </location>
</feature>
<reference evidence="2 3" key="1">
    <citation type="submission" date="2020-04" db="EMBL/GenBank/DDBJ databases">
        <title>Perkinsus olseni comparative genomics.</title>
        <authorList>
            <person name="Bogema D.R."/>
        </authorList>
    </citation>
    <scope>NUCLEOTIDE SEQUENCE [LARGE SCALE GENOMIC DNA]</scope>
    <source>
        <strain evidence="2">ATCC PRA-205</strain>
    </source>
</reference>
<dbReference type="EMBL" id="JABANM010013566">
    <property type="protein sequence ID" value="KAF4734119.1"/>
    <property type="molecule type" value="Genomic_DNA"/>
</dbReference>
<evidence type="ECO:0000313" key="3">
    <source>
        <dbReference type="Proteomes" id="UP000574390"/>
    </source>
</evidence>
<dbReference type="AlphaFoldDB" id="A0A7J6SME5"/>
<feature type="non-terminal residue" evidence="2">
    <location>
        <position position="1"/>
    </location>
</feature>
<evidence type="ECO:0000313" key="2">
    <source>
        <dbReference type="EMBL" id="KAF4734119.1"/>
    </source>
</evidence>
<sequence length="260" mass="29258">VDVWGLGAVVLFAITGMRPKQWKPRLLGPTDGGRGKSFPTSATGSHPLGRELHPLFLDYLSRLLRRRGYMRDTLATSACHPLLRDPESILDLIHRLPIDDHNTDAAPSHRLAEAPRVGQAARRGEYYPTESRGGSLAANIRADYHHLHHHFGGDTRVFRDICKIPLSGCDDDGHEDEHQQQRGTVLQLLAYVKRQANDYSVGKDEYGDSEYHRCIQDSVSLLLKNPAALILAFDADRISRAITYSGYTKRYQRQFHGLNL</sequence>